<evidence type="ECO:0000313" key="2">
    <source>
        <dbReference type="EMBL" id="TEB26626.1"/>
    </source>
</evidence>
<protein>
    <submittedName>
        <fullName evidence="2">Uncharacterized protein</fullName>
    </submittedName>
</protein>
<proteinExistence type="predicted"/>
<accession>A0A4Y7SXM6</accession>
<feature type="region of interest" description="Disordered" evidence="1">
    <location>
        <begin position="39"/>
        <end position="60"/>
    </location>
</feature>
<reference evidence="2 3" key="1">
    <citation type="journal article" date="2019" name="Nat. Ecol. Evol.">
        <title>Megaphylogeny resolves global patterns of mushroom evolution.</title>
        <authorList>
            <person name="Varga T."/>
            <person name="Krizsan K."/>
            <person name="Foldi C."/>
            <person name="Dima B."/>
            <person name="Sanchez-Garcia M."/>
            <person name="Sanchez-Ramirez S."/>
            <person name="Szollosi G.J."/>
            <person name="Szarkandi J.G."/>
            <person name="Papp V."/>
            <person name="Albert L."/>
            <person name="Andreopoulos W."/>
            <person name="Angelini C."/>
            <person name="Antonin V."/>
            <person name="Barry K.W."/>
            <person name="Bougher N.L."/>
            <person name="Buchanan P."/>
            <person name="Buyck B."/>
            <person name="Bense V."/>
            <person name="Catcheside P."/>
            <person name="Chovatia M."/>
            <person name="Cooper J."/>
            <person name="Damon W."/>
            <person name="Desjardin D."/>
            <person name="Finy P."/>
            <person name="Geml J."/>
            <person name="Haridas S."/>
            <person name="Hughes K."/>
            <person name="Justo A."/>
            <person name="Karasinski D."/>
            <person name="Kautmanova I."/>
            <person name="Kiss B."/>
            <person name="Kocsube S."/>
            <person name="Kotiranta H."/>
            <person name="LaButti K.M."/>
            <person name="Lechner B.E."/>
            <person name="Liimatainen K."/>
            <person name="Lipzen A."/>
            <person name="Lukacs Z."/>
            <person name="Mihaltcheva S."/>
            <person name="Morgado L.N."/>
            <person name="Niskanen T."/>
            <person name="Noordeloos M.E."/>
            <person name="Ohm R.A."/>
            <person name="Ortiz-Santana B."/>
            <person name="Ovrebo C."/>
            <person name="Racz N."/>
            <person name="Riley R."/>
            <person name="Savchenko A."/>
            <person name="Shiryaev A."/>
            <person name="Soop K."/>
            <person name="Spirin V."/>
            <person name="Szebenyi C."/>
            <person name="Tomsovsky M."/>
            <person name="Tulloss R.E."/>
            <person name="Uehling J."/>
            <person name="Grigoriev I.V."/>
            <person name="Vagvolgyi C."/>
            <person name="Papp T."/>
            <person name="Martin F.M."/>
            <person name="Miettinen O."/>
            <person name="Hibbett D.S."/>
            <person name="Nagy L.G."/>
        </authorList>
    </citation>
    <scope>NUCLEOTIDE SEQUENCE [LARGE SCALE GENOMIC DNA]</scope>
    <source>
        <strain evidence="2 3">FP101781</strain>
    </source>
</reference>
<evidence type="ECO:0000313" key="3">
    <source>
        <dbReference type="Proteomes" id="UP000298030"/>
    </source>
</evidence>
<name>A0A4Y7SXM6_COPMI</name>
<dbReference type="EMBL" id="QPFP01000047">
    <property type="protein sequence ID" value="TEB26626.1"/>
    <property type="molecule type" value="Genomic_DNA"/>
</dbReference>
<organism evidence="2 3">
    <name type="scientific">Coprinellus micaceus</name>
    <name type="common">Glistening ink-cap mushroom</name>
    <name type="synonym">Coprinus micaceus</name>
    <dbReference type="NCBI Taxonomy" id="71717"/>
    <lineage>
        <taxon>Eukaryota</taxon>
        <taxon>Fungi</taxon>
        <taxon>Dikarya</taxon>
        <taxon>Basidiomycota</taxon>
        <taxon>Agaricomycotina</taxon>
        <taxon>Agaricomycetes</taxon>
        <taxon>Agaricomycetidae</taxon>
        <taxon>Agaricales</taxon>
        <taxon>Agaricineae</taxon>
        <taxon>Psathyrellaceae</taxon>
        <taxon>Coprinellus</taxon>
    </lineage>
</organism>
<keyword evidence="3" id="KW-1185">Reference proteome</keyword>
<gene>
    <name evidence="2" type="ORF">FA13DRAFT_1713194</name>
</gene>
<evidence type="ECO:0000256" key="1">
    <source>
        <dbReference type="SAM" id="MobiDB-lite"/>
    </source>
</evidence>
<sequence>MKRSAVYTRRSSRPSSTLPVRGSLRVWAISTVELQGGHELHSSRNSGHFPTWSPKEGPQIGAHSQAIANLVARRRVRASPEGTPIQVTGGATLHIACRHCFLRSAFG</sequence>
<dbReference type="Proteomes" id="UP000298030">
    <property type="component" value="Unassembled WGS sequence"/>
</dbReference>
<comment type="caution">
    <text evidence="2">The sequence shown here is derived from an EMBL/GenBank/DDBJ whole genome shotgun (WGS) entry which is preliminary data.</text>
</comment>
<dbReference type="AlphaFoldDB" id="A0A4Y7SXM6"/>